<evidence type="ECO:0000256" key="1">
    <source>
        <dbReference type="SAM" id="MobiDB-lite"/>
    </source>
</evidence>
<dbReference type="AlphaFoldDB" id="A0A7W6DHJ9"/>
<gene>
    <name evidence="2" type="ORF">GGQ64_005195</name>
</gene>
<evidence type="ECO:0000313" key="3">
    <source>
        <dbReference type="Proteomes" id="UP000574761"/>
    </source>
</evidence>
<dbReference type="Proteomes" id="UP000574761">
    <property type="component" value="Unassembled WGS sequence"/>
</dbReference>
<keyword evidence="3" id="KW-1185">Reference proteome</keyword>
<comment type="caution">
    <text evidence="2">The sequence shown here is derived from an EMBL/GenBank/DDBJ whole genome shotgun (WGS) entry which is preliminary data.</text>
</comment>
<feature type="compositionally biased region" description="Basic and acidic residues" evidence="1">
    <location>
        <begin position="45"/>
        <end position="64"/>
    </location>
</feature>
<protein>
    <submittedName>
        <fullName evidence="2">Uncharacterized protein</fullName>
    </submittedName>
</protein>
<accession>A0A7W6DHJ9</accession>
<name>A0A7W6DHJ9_9HYPH</name>
<dbReference type="EMBL" id="JACIEE010000014">
    <property type="protein sequence ID" value="MBB3979948.1"/>
    <property type="molecule type" value="Genomic_DNA"/>
</dbReference>
<reference evidence="2 3" key="1">
    <citation type="submission" date="2020-08" db="EMBL/GenBank/DDBJ databases">
        <title>Genomic Encyclopedia of Type Strains, Phase IV (KMG-IV): sequencing the most valuable type-strain genomes for metagenomic binning, comparative biology and taxonomic classification.</title>
        <authorList>
            <person name="Goeker M."/>
        </authorList>
    </citation>
    <scope>NUCLEOTIDE SEQUENCE [LARGE SCALE GENOMIC DNA]</scope>
    <source>
        <strain evidence="2 3">DSM 100211</strain>
    </source>
</reference>
<organism evidence="2 3">
    <name type="scientific">Mycoplana azooxidifex</name>
    <dbReference type="NCBI Taxonomy" id="1636188"/>
    <lineage>
        <taxon>Bacteria</taxon>
        <taxon>Pseudomonadati</taxon>
        <taxon>Pseudomonadota</taxon>
        <taxon>Alphaproteobacteria</taxon>
        <taxon>Hyphomicrobiales</taxon>
        <taxon>Rhizobiaceae</taxon>
        <taxon>Mycoplana</taxon>
    </lineage>
</organism>
<evidence type="ECO:0000313" key="2">
    <source>
        <dbReference type="EMBL" id="MBB3979948.1"/>
    </source>
</evidence>
<proteinExistence type="predicted"/>
<feature type="region of interest" description="Disordered" evidence="1">
    <location>
        <begin position="24"/>
        <end position="65"/>
    </location>
</feature>
<sequence length="207" mass="22516">MRDPLCALMLAHNLDELLIALGGPDGSEMADSPKAQADEPEAETQPERGGERAVENGDRPRSAAEQDVLGQRLMDRDRETRQLAAMMIGAVGHQSAPPPNEKNDRKKLDAAKAIDRPNTIWIRRRAPPDVSPKASVRPVIMMIITAMILATGPSIDSRMDCSGASHGIDEPEAWAAGASVNVMKVTDTAVAMWRRMRKACWIMTGLL</sequence>